<evidence type="ECO:0000313" key="4">
    <source>
        <dbReference type="Proteomes" id="UP000231960"/>
    </source>
</evidence>
<sequence length="208" mass="23620">MKSKNKSGQLWEYAGMIIALLVMVSVGVRFVNQPEIEEVPAETQRTVTSEKPEQENKQEEKTVLNNEPKKEKLVASSYVKKKKAEPKKEQEKIKEIIAEFVAVEDTIVDTTSATLVVSERFSCSPLIGYPKSNIEIPQTSVTILKDVEILTRNQEFTYIVDGVRVSKETFRSLNPNDIESIDIYKHTDVTNARFGNKDNQSRIGLRNK</sequence>
<keyword evidence="2" id="KW-0472">Membrane</keyword>
<keyword evidence="2" id="KW-0812">Transmembrane</keyword>
<feature type="compositionally biased region" description="Basic and acidic residues" evidence="1">
    <location>
        <begin position="48"/>
        <end position="68"/>
    </location>
</feature>
<keyword evidence="4" id="KW-1185">Reference proteome</keyword>
<dbReference type="OrthoDB" id="1441021at2"/>
<dbReference type="RefSeq" id="WP_100678464.1">
    <property type="nucleotide sequence ID" value="NZ_NIPO01000001.1"/>
</dbReference>
<name>A0A2M9R802_9FLAO</name>
<feature type="transmembrane region" description="Helical" evidence="2">
    <location>
        <begin position="12"/>
        <end position="31"/>
    </location>
</feature>
<dbReference type="Proteomes" id="UP000231960">
    <property type="component" value="Unassembled WGS sequence"/>
</dbReference>
<evidence type="ECO:0000313" key="3">
    <source>
        <dbReference type="EMBL" id="PJR04905.1"/>
    </source>
</evidence>
<comment type="caution">
    <text evidence="3">The sequence shown here is derived from an EMBL/GenBank/DDBJ whole genome shotgun (WGS) entry which is preliminary data.</text>
</comment>
<proteinExistence type="predicted"/>
<gene>
    <name evidence="3" type="ORF">CDL10_10390</name>
</gene>
<evidence type="ECO:0000256" key="2">
    <source>
        <dbReference type="SAM" id="Phobius"/>
    </source>
</evidence>
<dbReference type="AlphaFoldDB" id="A0A2M9R802"/>
<accession>A0A2M9R802</accession>
<evidence type="ECO:0000256" key="1">
    <source>
        <dbReference type="SAM" id="MobiDB-lite"/>
    </source>
</evidence>
<reference evidence="3 4" key="1">
    <citation type="submission" date="2017-06" db="EMBL/GenBank/DDBJ databases">
        <title>Description of Avrilella dinanensis gen. nov. sp. nov.</title>
        <authorList>
            <person name="Leyer C."/>
            <person name="Sassi M."/>
            <person name="Minet J."/>
            <person name="Kayal S."/>
            <person name="Cattoir V."/>
        </authorList>
    </citation>
    <scope>NUCLEOTIDE SEQUENCE [LARGE SCALE GENOMIC DNA]</scope>
    <source>
        <strain evidence="3 4">UR159</strain>
    </source>
</reference>
<evidence type="ECO:0008006" key="5">
    <source>
        <dbReference type="Google" id="ProtNLM"/>
    </source>
</evidence>
<keyword evidence="2" id="KW-1133">Transmembrane helix</keyword>
<protein>
    <recommendedName>
        <fullName evidence="5">TonB-dependent receptor plug domain-containing protein</fullName>
    </recommendedName>
</protein>
<organism evidence="3 4">
    <name type="scientific">Avrilella dinanensis</name>
    <dbReference type="NCBI Taxonomy" id="2008672"/>
    <lineage>
        <taxon>Bacteria</taxon>
        <taxon>Pseudomonadati</taxon>
        <taxon>Bacteroidota</taxon>
        <taxon>Flavobacteriia</taxon>
        <taxon>Flavobacteriales</taxon>
        <taxon>Flavobacteriaceae</taxon>
        <taxon>Avrilella</taxon>
    </lineage>
</organism>
<dbReference type="EMBL" id="NIPO01000001">
    <property type="protein sequence ID" value="PJR04905.1"/>
    <property type="molecule type" value="Genomic_DNA"/>
</dbReference>
<feature type="region of interest" description="Disordered" evidence="1">
    <location>
        <begin position="39"/>
        <end position="68"/>
    </location>
</feature>